<sequence>MADAAAVRVDRKLAKVVEQVRGLLQEEGVQYRHRHRKAVSGALILALQHRQLCRRAPLSTPLSTPLTSPPPSSSTDPVVIHSFSMGGLHSVSGLLRAIAVRGYRLADVRLWACDSAPSGRDGRDWVEAVGGGQGGQGEGEERWSVGKWVEELTTPFSVEAAKSFTNFLTPVLGLPKHPLTPYVSLGAALIARPVLGYARLGITTLGVPRAVARADFSKEGVRALCGSVEVPKGDGKGEYETHVVLGRHVPRLFLYGPGDVLIDATFVSHFHTTILPTILSHPAYATPTGCINPLPGPTILHTRFGPESAHVQHALTFPAQYWGSVADALDGAALGREKRGVDVGARL</sequence>
<dbReference type="AlphaFoldDB" id="A0A139AR81"/>
<protein>
    <submittedName>
        <fullName evidence="1">Uncharacterized protein</fullName>
    </submittedName>
</protein>
<gene>
    <name evidence="1" type="ORF">M427DRAFT_143636</name>
</gene>
<dbReference type="EMBL" id="KQ965740">
    <property type="protein sequence ID" value="KXS19033.1"/>
    <property type="molecule type" value="Genomic_DNA"/>
</dbReference>
<proteinExistence type="predicted"/>
<evidence type="ECO:0000313" key="2">
    <source>
        <dbReference type="Proteomes" id="UP000070544"/>
    </source>
</evidence>
<accession>A0A139AR81</accession>
<keyword evidence="2" id="KW-1185">Reference proteome</keyword>
<name>A0A139AR81_GONPJ</name>
<dbReference type="Proteomes" id="UP000070544">
    <property type="component" value="Unassembled WGS sequence"/>
</dbReference>
<reference evidence="1 2" key="1">
    <citation type="journal article" date="2015" name="Genome Biol. Evol.">
        <title>Phylogenomic analyses indicate that early fungi evolved digesting cell walls of algal ancestors of land plants.</title>
        <authorList>
            <person name="Chang Y."/>
            <person name="Wang S."/>
            <person name="Sekimoto S."/>
            <person name="Aerts A.L."/>
            <person name="Choi C."/>
            <person name="Clum A."/>
            <person name="LaButti K.M."/>
            <person name="Lindquist E.A."/>
            <person name="Yee Ngan C."/>
            <person name="Ohm R.A."/>
            <person name="Salamov A.A."/>
            <person name="Grigoriev I.V."/>
            <person name="Spatafora J.W."/>
            <person name="Berbee M.L."/>
        </authorList>
    </citation>
    <scope>NUCLEOTIDE SEQUENCE [LARGE SCALE GENOMIC DNA]</scope>
    <source>
        <strain evidence="1 2">JEL478</strain>
    </source>
</reference>
<organism evidence="1 2">
    <name type="scientific">Gonapodya prolifera (strain JEL478)</name>
    <name type="common">Monoblepharis prolifera</name>
    <dbReference type="NCBI Taxonomy" id="1344416"/>
    <lineage>
        <taxon>Eukaryota</taxon>
        <taxon>Fungi</taxon>
        <taxon>Fungi incertae sedis</taxon>
        <taxon>Chytridiomycota</taxon>
        <taxon>Chytridiomycota incertae sedis</taxon>
        <taxon>Monoblepharidomycetes</taxon>
        <taxon>Monoblepharidales</taxon>
        <taxon>Gonapodyaceae</taxon>
        <taxon>Gonapodya</taxon>
    </lineage>
</organism>
<dbReference type="OrthoDB" id="77878at2759"/>
<evidence type="ECO:0000313" key="1">
    <source>
        <dbReference type="EMBL" id="KXS19033.1"/>
    </source>
</evidence>